<proteinExistence type="predicted"/>
<evidence type="ECO:0000313" key="2">
    <source>
        <dbReference type="Proteomes" id="UP000238390"/>
    </source>
</evidence>
<protein>
    <submittedName>
        <fullName evidence="1">Uncharacterized protein</fullName>
    </submittedName>
</protein>
<dbReference type="Proteomes" id="UP000238390">
    <property type="component" value="Chromosome"/>
</dbReference>
<name>A0A2R3J412_9PSED</name>
<gene>
    <name evidence="1" type="ORF">CSB93_4891</name>
</gene>
<evidence type="ECO:0000313" key="1">
    <source>
        <dbReference type="EMBL" id="AVK08914.1"/>
    </source>
</evidence>
<dbReference type="AlphaFoldDB" id="A0A2R3J412"/>
<keyword evidence="2" id="KW-1185">Reference proteome</keyword>
<organism evidence="1 2">
    <name type="scientific">Pseudomonas paraeruginosa</name>
    <dbReference type="NCBI Taxonomy" id="2994495"/>
    <lineage>
        <taxon>Bacteria</taxon>
        <taxon>Pseudomonadati</taxon>
        <taxon>Pseudomonadota</taxon>
        <taxon>Gammaproteobacteria</taxon>
        <taxon>Pseudomonadales</taxon>
        <taxon>Pseudomonadaceae</taxon>
        <taxon>Pseudomonas</taxon>
    </lineage>
</organism>
<accession>A0A2R3J412</accession>
<reference evidence="1 2" key="1">
    <citation type="submission" date="2018-02" db="EMBL/GenBank/DDBJ databases">
        <title>FDA/CDC Antimicrobial Resistant Isolate Bank Genome Sequencing.</title>
        <authorList>
            <person name="Benahmed F.H."/>
            <person name="Lutgring J.D."/>
            <person name="Yoo B."/>
            <person name="Machado M."/>
            <person name="Brown A."/>
            <person name="McAllister G."/>
            <person name="Perry A."/>
            <person name="Halpin A.L."/>
            <person name="Vavikolanu K."/>
            <person name="Ott S."/>
            <person name="Zhao X."/>
            <person name="Tallon L.J."/>
            <person name="Sadzewicz L."/>
            <person name="Aluvathingal J."/>
            <person name="Nadendla S."/>
            <person name="Voskania-kordi A."/>
            <person name="Simonyan V."/>
            <person name="Patel J."/>
            <person name="Shawar R.M."/>
        </authorList>
    </citation>
    <scope>NUCLEOTIDE SEQUENCE [LARGE SCALE GENOMIC DNA]</scope>
    <source>
        <strain evidence="1 2">AR_0356</strain>
    </source>
</reference>
<dbReference type="EMBL" id="CP027169">
    <property type="protein sequence ID" value="AVK08914.1"/>
    <property type="molecule type" value="Genomic_DNA"/>
</dbReference>
<sequence length="38" mass="4429">MALNNHLPLSTFVRGISWRCLAVGERLECRVRRHPIVQ</sequence>